<accession>A0A5D2R9I7</accession>
<protein>
    <submittedName>
        <fullName evidence="1">Uncharacterized protein</fullName>
    </submittedName>
</protein>
<gene>
    <name evidence="1" type="ORF">ES332_A03G193900v1</name>
</gene>
<organism evidence="1 2">
    <name type="scientific">Gossypium tomentosum</name>
    <name type="common">Hawaiian cotton</name>
    <name type="synonym">Gossypium sandvicense</name>
    <dbReference type="NCBI Taxonomy" id="34277"/>
    <lineage>
        <taxon>Eukaryota</taxon>
        <taxon>Viridiplantae</taxon>
        <taxon>Streptophyta</taxon>
        <taxon>Embryophyta</taxon>
        <taxon>Tracheophyta</taxon>
        <taxon>Spermatophyta</taxon>
        <taxon>Magnoliopsida</taxon>
        <taxon>eudicotyledons</taxon>
        <taxon>Gunneridae</taxon>
        <taxon>Pentapetalae</taxon>
        <taxon>rosids</taxon>
        <taxon>malvids</taxon>
        <taxon>Malvales</taxon>
        <taxon>Malvaceae</taxon>
        <taxon>Malvoideae</taxon>
        <taxon>Gossypium</taxon>
    </lineage>
</organism>
<sequence length="49" mass="5429">METAFISIEINTSKTIFICESAFLSPISTEKPRDLINAFIKVCVSVYSA</sequence>
<evidence type="ECO:0000313" key="2">
    <source>
        <dbReference type="Proteomes" id="UP000322667"/>
    </source>
</evidence>
<name>A0A5D2R9I7_GOSTO</name>
<dbReference type="EMBL" id="CM017612">
    <property type="protein sequence ID" value="TYI37176.1"/>
    <property type="molecule type" value="Genomic_DNA"/>
</dbReference>
<dbReference type="Proteomes" id="UP000322667">
    <property type="component" value="Chromosome A03"/>
</dbReference>
<dbReference type="AlphaFoldDB" id="A0A5D2R9I7"/>
<proteinExistence type="predicted"/>
<evidence type="ECO:0000313" key="1">
    <source>
        <dbReference type="EMBL" id="TYI37176.1"/>
    </source>
</evidence>
<reference evidence="1 2" key="1">
    <citation type="submission" date="2019-07" db="EMBL/GenBank/DDBJ databases">
        <title>WGS assembly of Gossypium tomentosum.</title>
        <authorList>
            <person name="Chen Z.J."/>
            <person name="Sreedasyam A."/>
            <person name="Ando A."/>
            <person name="Song Q."/>
            <person name="De L."/>
            <person name="Hulse-Kemp A."/>
            <person name="Ding M."/>
            <person name="Ye W."/>
            <person name="Kirkbride R."/>
            <person name="Jenkins J."/>
            <person name="Plott C."/>
            <person name="Lovell J."/>
            <person name="Lin Y.-M."/>
            <person name="Vaughn R."/>
            <person name="Liu B."/>
            <person name="Li W."/>
            <person name="Simpson S."/>
            <person name="Scheffler B."/>
            <person name="Saski C."/>
            <person name="Grover C."/>
            <person name="Hu G."/>
            <person name="Conover J."/>
            <person name="Carlson J."/>
            <person name="Shu S."/>
            <person name="Boston L."/>
            <person name="Williams M."/>
            <person name="Peterson D."/>
            <person name="Mcgee K."/>
            <person name="Jones D."/>
            <person name="Wendel J."/>
            <person name="Stelly D."/>
            <person name="Grimwood J."/>
            <person name="Schmutz J."/>
        </authorList>
    </citation>
    <scope>NUCLEOTIDE SEQUENCE [LARGE SCALE GENOMIC DNA]</scope>
    <source>
        <strain evidence="1">7179.01</strain>
    </source>
</reference>
<keyword evidence="2" id="KW-1185">Reference proteome</keyword>